<keyword evidence="4" id="KW-1185">Reference proteome</keyword>
<protein>
    <submittedName>
        <fullName evidence="3">Uncharacterized protein</fullName>
    </submittedName>
</protein>
<name>A0AAE1MLU8_9FABA</name>
<sequence>MAKRGGDSRIGFTGMTSGVTPHKPAYHTASRASRQTGAAPATSKARSGRPGDHRFRRQRDSPASDLVVDAAAVTEIDDVNQLLEIFLREIFRDVSEEFTAFNILMTRKIFPSVAITSFSSTMCGCRTNHIIDISRLICFISFSFPFSSFSFLITLIATLSLVSRFLP</sequence>
<dbReference type="AlphaFoldDB" id="A0AAE1MLU8"/>
<keyword evidence="2" id="KW-0812">Transmembrane</keyword>
<gene>
    <name evidence="3" type="ORF">QN277_022416</name>
</gene>
<comment type="caution">
    <text evidence="3">The sequence shown here is derived from an EMBL/GenBank/DDBJ whole genome shotgun (WGS) entry which is preliminary data.</text>
</comment>
<evidence type="ECO:0000313" key="4">
    <source>
        <dbReference type="Proteomes" id="UP001293593"/>
    </source>
</evidence>
<keyword evidence="2" id="KW-0472">Membrane</keyword>
<proteinExistence type="predicted"/>
<feature type="region of interest" description="Disordered" evidence="1">
    <location>
        <begin position="1"/>
        <end position="61"/>
    </location>
</feature>
<evidence type="ECO:0000313" key="3">
    <source>
        <dbReference type="EMBL" id="KAK4269230.1"/>
    </source>
</evidence>
<organism evidence="3 4">
    <name type="scientific">Acacia crassicarpa</name>
    <name type="common">northern wattle</name>
    <dbReference type="NCBI Taxonomy" id="499986"/>
    <lineage>
        <taxon>Eukaryota</taxon>
        <taxon>Viridiplantae</taxon>
        <taxon>Streptophyta</taxon>
        <taxon>Embryophyta</taxon>
        <taxon>Tracheophyta</taxon>
        <taxon>Spermatophyta</taxon>
        <taxon>Magnoliopsida</taxon>
        <taxon>eudicotyledons</taxon>
        <taxon>Gunneridae</taxon>
        <taxon>Pentapetalae</taxon>
        <taxon>rosids</taxon>
        <taxon>fabids</taxon>
        <taxon>Fabales</taxon>
        <taxon>Fabaceae</taxon>
        <taxon>Caesalpinioideae</taxon>
        <taxon>mimosoid clade</taxon>
        <taxon>Acacieae</taxon>
        <taxon>Acacia</taxon>
    </lineage>
</organism>
<evidence type="ECO:0000256" key="1">
    <source>
        <dbReference type="SAM" id="MobiDB-lite"/>
    </source>
</evidence>
<feature type="transmembrane region" description="Helical" evidence="2">
    <location>
        <begin position="136"/>
        <end position="162"/>
    </location>
</feature>
<dbReference type="Proteomes" id="UP001293593">
    <property type="component" value="Unassembled WGS sequence"/>
</dbReference>
<accession>A0AAE1MLU8</accession>
<reference evidence="3" key="1">
    <citation type="submission" date="2023-10" db="EMBL/GenBank/DDBJ databases">
        <title>Chromosome-level genome of the transformable northern wattle, Acacia crassicarpa.</title>
        <authorList>
            <person name="Massaro I."/>
            <person name="Sinha N.R."/>
            <person name="Poethig S."/>
            <person name="Leichty A.R."/>
        </authorList>
    </citation>
    <scope>NUCLEOTIDE SEQUENCE</scope>
    <source>
        <strain evidence="3">Acra3RX</strain>
        <tissue evidence="3">Leaf</tissue>
    </source>
</reference>
<feature type="compositionally biased region" description="Basic and acidic residues" evidence="1">
    <location>
        <begin position="49"/>
        <end position="61"/>
    </location>
</feature>
<evidence type="ECO:0000256" key="2">
    <source>
        <dbReference type="SAM" id="Phobius"/>
    </source>
</evidence>
<dbReference type="EMBL" id="JAWXYG010000006">
    <property type="protein sequence ID" value="KAK4269230.1"/>
    <property type="molecule type" value="Genomic_DNA"/>
</dbReference>
<keyword evidence="2" id="KW-1133">Transmembrane helix</keyword>